<evidence type="ECO:0000313" key="2">
    <source>
        <dbReference type="EMBL" id="GIE02394.1"/>
    </source>
</evidence>
<accession>A0ABQ3YXZ3</accession>
<reference evidence="2 3" key="1">
    <citation type="submission" date="2021-01" db="EMBL/GenBank/DDBJ databases">
        <title>Whole genome shotgun sequence of Actinoplanes durhamensis NBRC 14914.</title>
        <authorList>
            <person name="Komaki H."/>
            <person name="Tamura T."/>
        </authorList>
    </citation>
    <scope>NUCLEOTIDE SEQUENCE [LARGE SCALE GENOMIC DNA]</scope>
    <source>
        <strain evidence="2 3">NBRC 14914</strain>
    </source>
</reference>
<evidence type="ECO:0000313" key="3">
    <source>
        <dbReference type="Proteomes" id="UP000637628"/>
    </source>
</evidence>
<proteinExistence type="predicted"/>
<gene>
    <name evidence="2" type="ORF">Adu01nite_37440</name>
</gene>
<dbReference type="EMBL" id="BOML01000031">
    <property type="protein sequence ID" value="GIE02394.1"/>
    <property type="molecule type" value="Genomic_DNA"/>
</dbReference>
<keyword evidence="3" id="KW-1185">Reference proteome</keyword>
<organism evidence="2 3">
    <name type="scientific">Paractinoplanes durhamensis</name>
    <dbReference type="NCBI Taxonomy" id="113563"/>
    <lineage>
        <taxon>Bacteria</taxon>
        <taxon>Bacillati</taxon>
        <taxon>Actinomycetota</taxon>
        <taxon>Actinomycetes</taxon>
        <taxon>Micromonosporales</taxon>
        <taxon>Micromonosporaceae</taxon>
        <taxon>Paractinoplanes</taxon>
    </lineage>
</organism>
<feature type="chain" id="PRO_5046259468" description="Secreted protein" evidence="1">
    <location>
        <begin position="30"/>
        <end position="133"/>
    </location>
</feature>
<protein>
    <recommendedName>
        <fullName evidence="4">Secreted protein</fullName>
    </recommendedName>
</protein>
<evidence type="ECO:0000256" key="1">
    <source>
        <dbReference type="SAM" id="SignalP"/>
    </source>
</evidence>
<dbReference type="Proteomes" id="UP000637628">
    <property type="component" value="Unassembled WGS sequence"/>
</dbReference>
<sequence length="133" mass="14195">MFWKTCATVAMAALTTSAMLGGTGGAAEAAPSSNGPAAACPTGARICVNPGTAWFWLCKAQPEWCSDDHSGHGGHQFPDDWDHQLPDDWDHQLPDDWTHDLPDHWVVVLPPEADLGSLLAPQVSADLPLGNDR</sequence>
<name>A0ABQ3YXZ3_9ACTN</name>
<keyword evidence="1" id="KW-0732">Signal</keyword>
<evidence type="ECO:0008006" key="4">
    <source>
        <dbReference type="Google" id="ProtNLM"/>
    </source>
</evidence>
<comment type="caution">
    <text evidence="2">The sequence shown here is derived from an EMBL/GenBank/DDBJ whole genome shotgun (WGS) entry which is preliminary data.</text>
</comment>
<feature type="signal peptide" evidence="1">
    <location>
        <begin position="1"/>
        <end position="29"/>
    </location>
</feature>